<sequence length="53" mass="6272">VIHGVRFCPHEGCTTVWNRDVNAARNMRLVFEFMVRNKLERPASFKHLFALTR</sequence>
<dbReference type="Proteomes" id="UP001165085">
    <property type="component" value="Unassembled WGS sequence"/>
</dbReference>
<dbReference type="EMBL" id="BRXY01000112">
    <property type="protein sequence ID" value="GMH66768.1"/>
    <property type="molecule type" value="Genomic_DNA"/>
</dbReference>
<keyword evidence="2" id="KW-1185">Reference proteome</keyword>
<evidence type="ECO:0000313" key="1">
    <source>
        <dbReference type="EMBL" id="GMH66768.1"/>
    </source>
</evidence>
<reference evidence="2" key="1">
    <citation type="journal article" date="2023" name="Commun. Biol.">
        <title>Genome analysis of Parmales, the sister group of diatoms, reveals the evolutionary specialization of diatoms from phago-mixotrophs to photoautotrophs.</title>
        <authorList>
            <person name="Ban H."/>
            <person name="Sato S."/>
            <person name="Yoshikawa S."/>
            <person name="Yamada K."/>
            <person name="Nakamura Y."/>
            <person name="Ichinomiya M."/>
            <person name="Sato N."/>
            <person name="Blanc-Mathieu R."/>
            <person name="Endo H."/>
            <person name="Kuwata A."/>
            <person name="Ogata H."/>
        </authorList>
    </citation>
    <scope>NUCLEOTIDE SEQUENCE [LARGE SCALE GENOMIC DNA]</scope>
    <source>
        <strain evidence="2">NIES 3701</strain>
    </source>
</reference>
<name>A0A9W7E5V6_9STRA</name>
<comment type="caution">
    <text evidence="1">The sequence shown here is derived from an EMBL/GenBank/DDBJ whole genome shotgun (WGS) entry which is preliminary data.</text>
</comment>
<dbReference type="AlphaFoldDB" id="A0A9W7E5V6"/>
<dbReference type="OrthoDB" id="2289364at2759"/>
<organism evidence="1 2">
    <name type="scientific">Triparma strigata</name>
    <dbReference type="NCBI Taxonomy" id="1606541"/>
    <lineage>
        <taxon>Eukaryota</taxon>
        <taxon>Sar</taxon>
        <taxon>Stramenopiles</taxon>
        <taxon>Ochrophyta</taxon>
        <taxon>Bolidophyceae</taxon>
        <taxon>Parmales</taxon>
        <taxon>Triparmaceae</taxon>
        <taxon>Triparma</taxon>
    </lineage>
</organism>
<evidence type="ECO:0000313" key="2">
    <source>
        <dbReference type="Proteomes" id="UP001165085"/>
    </source>
</evidence>
<proteinExistence type="predicted"/>
<accession>A0A9W7E5V6</accession>
<gene>
    <name evidence="1" type="ORF">TrST_g7481</name>
</gene>
<feature type="non-terminal residue" evidence="1">
    <location>
        <position position="1"/>
    </location>
</feature>
<protein>
    <submittedName>
        <fullName evidence="1">Uncharacterized protein</fullName>
    </submittedName>
</protein>